<gene>
    <name evidence="1" type="ORF">IHE45_13G040500</name>
</gene>
<evidence type="ECO:0000313" key="2">
    <source>
        <dbReference type="Proteomes" id="UP000827976"/>
    </source>
</evidence>
<reference evidence="2" key="1">
    <citation type="journal article" date="2022" name="Nat. Commun.">
        <title>Chromosome evolution and the genetic basis of agronomically important traits in greater yam.</title>
        <authorList>
            <person name="Bredeson J.V."/>
            <person name="Lyons J.B."/>
            <person name="Oniyinde I.O."/>
            <person name="Okereke N.R."/>
            <person name="Kolade O."/>
            <person name="Nnabue I."/>
            <person name="Nwadili C.O."/>
            <person name="Hribova E."/>
            <person name="Parker M."/>
            <person name="Nwogha J."/>
            <person name="Shu S."/>
            <person name="Carlson J."/>
            <person name="Kariba R."/>
            <person name="Muthemba S."/>
            <person name="Knop K."/>
            <person name="Barton G.J."/>
            <person name="Sherwood A.V."/>
            <person name="Lopez-Montes A."/>
            <person name="Asiedu R."/>
            <person name="Jamnadass R."/>
            <person name="Muchugi A."/>
            <person name="Goodstein D."/>
            <person name="Egesi C.N."/>
            <person name="Featherston J."/>
            <person name="Asfaw A."/>
            <person name="Simpson G.G."/>
            <person name="Dolezel J."/>
            <person name="Hendre P.S."/>
            <person name="Van Deynze A."/>
            <person name="Kumar P.L."/>
            <person name="Obidiegwu J.E."/>
            <person name="Bhattacharjee R."/>
            <person name="Rokhsar D.S."/>
        </authorList>
    </citation>
    <scope>NUCLEOTIDE SEQUENCE [LARGE SCALE GENOMIC DNA]</scope>
    <source>
        <strain evidence="2">cv. TDa95/00328</strain>
    </source>
</reference>
<keyword evidence="2" id="KW-1185">Reference proteome</keyword>
<comment type="caution">
    <text evidence="1">The sequence shown here is derived from an EMBL/GenBank/DDBJ whole genome shotgun (WGS) entry which is preliminary data.</text>
</comment>
<dbReference type="EMBL" id="CM037023">
    <property type="protein sequence ID" value="KAH7665529.1"/>
    <property type="molecule type" value="Genomic_DNA"/>
</dbReference>
<protein>
    <submittedName>
        <fullName evidence="1">Cation/H(+) exchanger CHX21/CHX23 protein</fullName>
    </submittedName>
</protein>
<evidence type="ECO:0000313" key="1">
    <source>
        <dbReference type="EMBL" id="KAH7665529.1"/>
    </source>
</evidence>
<accession>A0ACB7UX94</accession>
<organism evidence="1 2">
    <name type="scientific">Dioscorea alata</name>
    <name type="common">Purple yam</name>
    <dbReference type="NCBI Taxonomy" id="55571"/>
    <lineage>
        <taxon>Eukaryota</taxon>
        <taxon>Viridiplantae</taxon>
        <taxon>Streptophyta</taxon>
        <taxon>Embryophyta</taxon>
        <taxon>Tracheophyta</taxon>
        <taxon>Spermatophyta</taxon>
        <taxon>Magnoliopsida</taxon>
        <taxon>Liliopsida</taxon>
        <taxon>Dioscoreales</taxon>
        <taxon>Dioscoreaceae</taxon>
        <taxon>Dioscorea</taxon>
    </lineage>
</organism>
<name>A0ACB7UX94_DIOAL</name>
<proteinExistence type="predicted"/>
<sequence>MSTSGGIWLGDNPLHFSLPLLLFQITIIFLTTRLTHTILSRLGLPLVISQVIGGIILGPYVIGRNKSFARVMFSPKGREQLNTISFISFMIFLFLVGIKTDASIIKKTGKKAIGVALISIILPITFAMLVTLSFNRTDKLLFYFYIASRASISSYTVLSCVLQELNLLSSNLGRLALSASLMNEFFNYFSTAAFICVSVANQTQSPLLGIKSLAALIILLLFITYIVRPGIIWMIRRTPEGRMLDEWTFLSIMFVAFACGLITEVIGHRATMGPFYLGLILPGGPPLGITMVERLERLVCGVFLPVMMAIAGLRMDLGKLVEVGEWGMLEMIVLICIVGKFIGVVSPCLYCRMPWRDAFFLSLMMNSKGIYEIDLANVWLDSLVLNKRQHSMLLFTVLVFGGTTAPLLKFLYRPEDRFIANKRRTLQHSNLSDELRVLACVHSQDHVNPIVSLLDLSTPSSDHPLCLYILHLTPLAGRSAALLLPYKKRPTSSLSSVFTAESDHIFKAFLYLQQQFSGTVSVLPYVGISPHATMHDYVCTLALDKKATLIILPFHRRITIDGTVEAVVSTVQAVNINVLRYAPCSVGMLVNQGESKGLLAEKVVVFFLGGADDREALAYGVRMGVNPRVEVVVVRIRLQRGWEMEEKVDDEVVEEFRRKGRVEYREEVVRDSAGTAKVIKEISREFGLVVVGRRDGVVSALTEGLDMWSEYPELGAVGDMLATSDLGGMVAILVVQQQRRVGGHGNVETFSPIARFEIVRTFITVAAQLGWPIRLEQFIVHGDEDKVYQLKKALYGLKQAPRAWFNKIDEHLIQIGFEKCDSEQTLYKRKHGDDLMLACLYVDDIVYTGSSQTRTEPRGG</sequence>
<dbReference type="Proteomes" id="UP000827976">
    <property type="component" value="Chromosome 13"/>
</dbReference>